<evidence type="ECO:0000313" key="5">
    <source>
        <dbReference type="Proteomes" id="UP001501570"/>
    </source>
</evidence>
<name>A0ABP9RKG3_9ACTN</name>
<dbReference type="Proteomes" id="UP001501570">
    <property type="component" value="Unassembled WGS sequence"/>
</dbReference>
<dbReference type="SUPFAM" id="SSF52821">
    <property type="entry name" value="Rhodanese/Cell cycle control phosphatase"/>
    <property type="match status" value="1"/>
</dbReference>
<dbReference type="PROSITE" id="PS50206">
    <property type="entry name" value="RHODANESE_3"/>
    <property type="match status" value="1"/>
</dbReference>
<dbReference type="Gene3D" id="3.30.530.20">
    <property type="match status" value="1"/>
</dbReference>
<gene>
    <name evidence="4" type="ORF">GCM10023322_07590</name>
</gene>
<evidence type="ECO:0000259" key="3">
    <source>
        <dbReference type="PROSITE" id="PS50206"/>
    </source>
</evidence>
<dbReference type="SMART" id="SM00450">
    <property type="entry name" value="RHOD"/>
    <property type="match status" value="1"/>
</dbReference>
<dbReference type="RefSeq" id="WP_345626114.1">
    <property type="nucleotide sequence ID" value="NZ_BAABJQ010000002.1"/>
</dbReference>
<sequence>MTRAVRAPAESAWEALTDPRLAGQWWGEVSPEFRVGQLSQLVMGDGDVYALEVLRLDAPHRLEYRRRRFGIDVKETICWDLTPHGDGCLITVGYPEGGTGADRREPEHEEWLRHTDRLERWLVGAPVPPIPPTQEFILSTDLPGDPPAVRSAMAQFLQKAFQLPGDPYSRWFSTTLTLTDGGEPGELRLTLGAAGDLSGPNDLSGIDGAGGSGDERTASDGGQDGIDRGAEPLLVELEHPSWWFPTAAELLLRRQGQGTRLTVRHRGWEGTGADDDARGRQRRRFAQFWHRLFLRFTLQYARSLRIPTLTAVDLSNRMDRPDLFVFDANRTTLWQRGHVPEAVFVGQEDIPVDRLPADRQAQLVFYCRDSMCLTAYLSAAKARTLGYPNTFVMEGGRRAWAESGFPLVSETGESAADWEKPESFEE</sequence>
<proteinExistence type="inferred from homology"/>
<dbReference type="SUPFAM" id="SSF55961">
    <property type="entry name" value="Bet v1-like"/>
    <property type="match status" value="2"/>
</dbReference>
<evidence type="ECO:0000313" key="4">
    <source>
        <dbReference type="EMBL" id="GAA5178994.1"/>
    </source>
</evidence>
<dbReference type="CDD" id="cd00158">
    <property type="entry name" value="RHOD"/>
    <property type="match status" value="1"/>
</dbReference>
<dbReference type="Pfam" id="PF00581">
    <property type="entry name" value="Rhodanese"/>
    <property type="match status" value="1"/>
</dbReference>
<dbReference type="InterPro" id="IPR001763">
    <property type="entry name" value="Rhodanese-like_dom"/>
</dbReference>
<dbReference type="InterPro" id="IPR013538">
    <property type="entry name" value="ASHA1/2-like_C"/>
</dbReference>
<dbReference type="Gene3D" id="3.40.250.10">
    <property type="entry name" value="Rhodanese-like domain"/>
    <property type="match status" value="1"/>
</dbReference>
<dbReference type="EMBL" id="BAABJQ010000002">
    <property type="protein sequence ID" value="GAA5178994.1"/>
    <property type="molecule type" value="Genomic_DNA"/>
</dbReference>
<dbReference type="InterPro" id="IPR023393">
    <property type="entry name" value="START-like_dom_sf"/>
</dbReference>
<dbReference type="InterPro" id="IPR036873">
    <property type="entry name" value="Rhodanese-like_dom_sf"/>
</dbReference>
<evidence type="ECO:0000256" key="1">
    <source>
        <dbReference type="ARBA" id="ARBA00006817"/>
    </source>
</evidence>
<feature type="domain" description="Rhodanese" evidence="3">
    <location>
        <begin position="319"/>
        <end position="409"/>
    </location>
</feature>
<reference evidence="5" key="1">
    <citation type="journal article" date="2019" name="Int. J. Syst. Evol. Microbiol.">
        <title>The Global Catalogue of Microorganisms (GCM) 10K type strain sequencing project: providing services to taxonomists for standard genome sequencing and annotation.</title>
        <authorList>
            <consortium name="The Broad Institute Genomics Platform"/>
            <consortium name="The Broad Institute Genome Sequencing Center for Infectious Disease"/>
            <person name="Wu L."/>
            <person name="Ma J."/>
        </authorList>
    </citation>
    <scope>NUCLEOTIDE SEQUENCE [LARGE SCALE GENOMIC DNA]</scope>
    <source>
        <strain evidence="5">JCM 18304</strain>
    </source>
</reference>
<evidence type="ECO:0000256" key="2">
    <source>
        <dbReference type="SAM" id="MobiDB-lite"/>
    </source>
</evidence>
<dbReference type="Pfam" id="PF08327">
    <property type="entry name" value="AHSA1"/>
    <property type="match status" value="1"/>
</dbReference>
<organism evidence="4 5">
    <name type="scientific">Rugosimonospora acidiphila</name>
    <dbReference type="NCBI Taxonomy" id="556531"/>
    <lineage>
        <taxon>Bacteria</taxon>
        <taxon>Bacillati</taxon>
        <taxon>Actinomycetota</taxon>
        <taxon>Actinomycetes</taxon>
        <taxon>Micromonosporales</taxon>
        <taxon>Micromonosporaceae</taxon>
        <taxon>Rugosimonospora</taxon>
    </lineage>
</organism>
<accession>A0ABP9RKG3</accession>
<protein>
    <recommendedName>
        <fullName evidence="3">Rhodanese domain-containing protein</fullName>
    </recommendedName>
</protein>
<keyword evidence="5" id="KW-1185">Reference proteome</keyword>
<feature type="region of interest" description="Disordered" evidence="2">
    <location>
        <begin position="194"/>
        <end position="228"/>
    </location>
</feature>
<comment type="caution">
    <text evidence="4">The sequence shown here is derived from an EMBL/GenBank/DDBJ whole genome shotgun (WGS) entry which is preliminary data.</text>
</comment>
<comment type="similarity">
    <text evidence="1">Belongs to the AHA1 family.</text>
</comment>